<protein>
    <submittedName>
        <fullName evidence="1">Uncharacterized protein</fullName>
    </submittedName>
</protein>
<gene>
    <name evidence="1" type="ORF">HK099_008019</name>
</gene>
<comment type="caution">
    <text evidence="1">The sequence shown here is derived from an EMBL/GenBank/DDBJ whole genome shotgun (WGS) entry which is preliminary data.</text>
</comment>
<reference evidence="1" key="1">
    <citation type="submission" date="2020-05" db="EMBL/GenBank/DDBJ databases">
        <title>Phylogenomic resolution of chytrid fungi.</title>
        <authorList>
            <person name="Stajich J.E."/>
            <person name="Amses K."/>
            <person name="Simmons R."/>
            <person name="Seto K."/>
            <person name="Myers J."/>
            <person name="Bonds A."/>
            <person name="Quandt C.A."/>
            <person name="Barry K."/>
            <person name="Liu P."/>
            <person name="Grigoriev I."/>
            <person name="Longcore J.E."/>
            <person name="James T.Y."/>
        </authorList>
    </citation>
    <scope>NUCLEOTIDE SEQUENCE</scope>
    <source>
        <strain evidence="1">JEL0476</strain>
    </source>
</reference>
<evidence type="ECO:0000313" key="1">
    <source>
        <dbReference type="EMBL" id="KAJ3224701.1"/>
    </source>
</evidence>
<dbReference type="EMBL" id="JADGJW010000084">
    <property type="protein sequence ID" value="KAJ3224701.1"/>
    <property type="molecule type" value="Genomic_DNA"/>
</dbReference>
<evidence type="ECO:0000313" key="2">
    <source>
        <dbReference type="Proteomes" id="UP001211065"/>
    </source>
</evidence>
<dbReference type="Proteomes" id="UP001211065">
    <property type="component" value="Unassembled WGS sequence"/>
</dbReference>
<keyword evidence="2" id="KW-1185">Reference proteome</keyword>
<dbReference type="AlphaFoldDB" id="A0AAD5XXW3"/>
<proteinExistence type="predicted"/>
<organism evidence="1 2">
    <name type="scientific">Clydaea vesicula</name>
    <dbReference type="NCBI Taxonomy" id="447962"/>
    <lineage>
        <taxon>Eukaryota</taxon>
        <taxon>Fungi</taxon>
        <taxon>Fungi incertae sedis</taxon>
        <taxon>Chytridiomycota</taxon>
        <taxon>Chytridiomycota incertae sedis</taxon>
        <taxon>Chytridiomycetes</taxon>
        <taxon>Lobulomycetales</taxon>
        <taxon>Lobulomycetaceae</taxon>
        <taxon>Clydaea</taxon>
    </lineage>
</organism>
<sequence>MLIPLPESSNHKHLSLINSILNAFYKAEVVTVIPYLFPVINEVGDVAKAYVTGYQMDPTFKIKTNILSDIGQRQMQNLENLVGFCKGLKNREEEVEGGSNFYNFINESTVKNFFGKNYQLPSIHRNLEKIFSIDSCFKVEHWILTSCKAQKIGNRERVTDFEENFFFSFEQLFELDADMKNDCNEKEKSVEENIDLMKFDRDVESEDELSYLEEKKIGHELEGVFESFHSAENFEDNLSTSSPTTPTLNSFYLKNRVKSENEITEELMNKNAELIVESEKLLTKVCKEEKEGLQDELELMFESEEEVMKKESEKEVMRKENEEINLIKSAEVENSNEKSGKSVDYFDELSSRFKNL</sequence>
<accession>A0AAD5XXW3</accession>
<name>A0AAD5XXW3_9FUNG</name>